<sequence>MHVFFGVPGTCNDITVLERSPLLQDYLMSTSTHNNITYRVDGIYPAMRMFVSPISQTANMKEAHFTRRQEACRKDVERAFGVLKGRFHIIDRPSRLWSISDMEIVYQTCIILHNMNIDHGTGHVDMEHEYARPATPYSTFESSRMEIAANAAVLVDAVAHRKLRDDRVEHVWKHR</sequence>
<name>A0AAV2YPX5_9STRA</name>
<dbReference type="Pfam" id="PF04827">
    <property type="entry name" value="Plant_tran"/>
    <property type="match status" value="1"/>
</dbReference>
<reference evidence="1" key="1">
    <citation type="submission" date="2022-11" db="EMBL/GenBank/DDBJ databases">
        <authorList>
            <person name="Morgan W.R."/>
            <person name="Tartar A."/>
        </authorList>
    </citation>
    <scope>NUCLEOTIDE SEQUENCE</scope>
    <source>
        <strain evidence="1">ARSEF 373</strain>
    </source>
</reference>
<comment type="caution">
    <text evidence="1">The sequence shown here is derived from an EMBL/GenBank/DDBJ whole genome shotgun (WGS) entry which is preliminary data.</text>
</comment>
<dbReference type="PANTHER" id="PTHR47150:SF5">
    <property type="entry name" value="OS07G0546750 PROTEIN"/>
    <property type="match status" value="1"/>
</dbReference>
<protein>
    <recommendedName>
        <fullName evidence="3">DDE Tnp4 domain-containing protein</fullName>
    </recommendedName>
</protein>
<dbReference type="PANTHER" id="PTHR47150">
    <property type="entry name" value="OS12G0169200 PROTEIN"/>
    <property type="match status" value="1"/>
</dbReference>
<dbReference type="InterPro" id="IPR006912">
    <property type="entry name" value="Harbinger_derived_prot"/>
</dbReference>
<proteinExistence type="predicted"/>
<evidence type="ECO:0000313" key="2">
    <source>
        <dbReference type="Proteomes" id="UP001146120"/>
    </source>
</evidence>
<reference evidence="1" key="2">
    <citation type="journal article" date="2023" name="Microbiol Resour">
        <title>Decontamination and Annotation of the Draft Genome Sequence of the Oomycete Lagenidium giganteum ARSEF 373.</title>
        <authorList>
            <person name="Morgan W.R."/>
            <person name="Tartar A."/>
        </authorList>
    </citation>
    <scope>NUCLEOTIDE SEQUENCE</scope>
    <source>
        <strain evidence="1">ARSEF 373</strain>
    </source>
</reference>
<organism evidence="1 2">
    <name type="scientific">Lagenidium giganteum</name>
    <dbReference type="NCBI Taxonomy" id="4803"/>
    <lineage>
        <taxon>Eukaryota</taxon>
        <taxon>Sar</taxon>
        <taxon>Stramenopiles</taxon>
        <taxon>Oomycota</taxon>
        <taxon>Peronosporomycetes</taxon>
        <taxon>Pythiales</taxon>
        <taxon>Pythiaceae</taxon>
    </lineage>
</organism>
<accession>A0AAV2YPX5</accession>
<dbReference type="Proteomes" id="UP001146120">
    <property type="component" value="Unassembled WGS sequence"/>
</dbReference>
<evidence type="ECO:0000313" key="1">
    <source>
        <dbReference type="EMBL" id="DAZ96707.1"/>
    </source>
</evidence>
<keyword evidence="2" id="KW-1185">Reference proteome</keyword>
<gene>
    <name evidence="1" type="ORF">N0F65_009174</name>
</gene>
<dbReference type="AlphaFoldDB" id="A0AAV2YPX5"/>
<dbReference type="EMBL" id="DAKRPA010000159">
    <property type="protein sequence ID" value="DAZ96707.1"/>
    <property type="molecule type" value="Genomic_DNA"/>
</dbReference>
<evidence type="ECO:0008006" key="3">
    <source>
        <dbReference type="Google" id="ProtNLM"/>
    </source>
</evidence>